<evidence type="ECO:0008006" key="5">
    <source>
        <dbReference type="Google" id="ProtNLM"/>
    </source>
</evidence>
<evidence type="ECO:0000259" key="1">
    <source>
        <dbReference type="Pfam" id="PF08721"/>
    </source>
</evidence>
<keyword evidence="4" id="KW-1185">Reference proteome</keyword>
<dbReference type="Pfam" id="PF08721">
    <property type="entry name" value="Tn7_Tnp_TnsA_C"/>
    <property type="match status" value="1"/>
</dbReference>
<proteinExistence type="predicted"/>
<dbReference type="Pfam" id="PF08722">
    <property type="entry name" value="Tn7_TnsA-like_N"/>
    <property type="match status" value="1"/>
</dbReference>
<dbReference type="InterPro" id="IPR036388">
    <property type="entry name" value="WH-like_DNA-bd_sf"/>
</dbReference>
<dbReference type="Gene3D" id="1.10.10.10">
    <property type="entry name" value="Winged helix-like DNA-binding domain superfamily/Winged helix DNA-binding domain"/>
    <property type="match status" value="1"/>
</dbReference>
<dbReference type="CDD" id="cd22362">
    <property type="entry name" value="TnsA_endonuclease-like"/>
    <property type="match status" value="1"/>
</dbReference>
<dbReference type="InterPro" id="IPR014832">
    <property type="entry name" value="TnsA_C"/>
</dbReference>
<dbReference type="Proteomes" id="UP000185568">
    <property type="component" value="Unassembled WGS sequence"/>
</dbReference>
<reference evidence="3 4" key="1">
    <citation type="submission" date="2016-12" db="EMBL/GenBank/DDBJ databases">
        <title>Domibacillus antri genome sequencing.</title>
        <authorList>
            <person name="Verma A."/>
            <person name="Krishnamurthi S."/>
        </authorList>
    </citation>
    <scope>NUCLEOTIDE SEQUENCE [LARGE SCALE GENOMIC DNA]</scope>
    <source>
        <strain evidence="3 4">XD80</strain>
    </source>
</reference>
<dbReference type="Gene3D" id="3.40.1350.10">
    <property type="match status" value="1"/>
</dbReference>
<evidence type="ECO:0000259" key="2">
    <source>
        <dbReference type="Pfam" id="PF08722"/>
    </source>
</evidence>
<feature type="domain" description="TnsA endonuclease N-terminal" evidence="2">
    <location>
        <begin position="69"/>
        <end position="165"/>
    </location>
</feature>
<dbReference type="InterPro" id="IPR011856">
    <property type="entry name" value="tRNA_endonuc-like_dom_sf"/>
</dbReference>
<dbReference type="InterPro" id="IPR011335">
    <property type="entry name" value="Restrct_endonuc-II-like"/>
</dbReference>
<name>A0A1Q8Q2X2_9BACI</name>
<gene>
    <name evidence="3" type="ORF">BTO30_13835</name>
</gene>
<dbReference type="OrthoDB" id="5291587at2"/>
<dbReference type="InterPro" id="IPR014833">
    <property type="entry name" value="TnsA_N"/>
</dbReference>
<protein>
    <recommendedName>
        <fullName evidence="5">Heteromeric transposase endonuclease subunit TnsA</fullName>
    </recommendedName>
</protein>
<dbReference type="EMBL" id="MSDU01000037">
    <property type="protein sequence ID" value="OLN21642.1"/>
    <property type="molecule type" value="Genomic_DNA"/>
</dbReference>
<evidence type="ECO:0000313" key="3">
    <source>
        <dbReference type="EMBL" id="OLN21642.1"/>
    </source>
</evidence>
<organism evidence="3 4">
    <name type="scientific">Domibacillus antri</name>
    <dbReference type="NCBI Taxonomy" id="1714264"/>
    <lineage>
        <taxon>Bacteria</taxon>
        <taxon>Bacillati</taxon>
        <taxon>Bacillota</taxon>
        <taxon>Bacilli</taxon>
        <taxon>Bacillales</taxon>
        <taxon>Bacillaceae</taxon>
        <taxon>Domibacillus</taxon>
    </lineage>
</organism>
<dbReference type="SUPFAM" id="SSF52980">
    <property type="entry name" value="Restriction endonuclease-like"/>
    <property type="match status" value="1"/>
</dbReference>
<feature type="domain" description="TnsA endonuclease C-terminal" evidence="1">
    <location>
        <begin position="168"/>
        <end position="245"/>
    </location>
</feature>
<comment type="caution">
    <text evidence="3">The sequence shown here is derived from an EMBL/GenBank/DDBJ whole genome shotgun (WGS) entry which is preliminary data.</text>
</comment>
<dbReference type="AlphaFoldDB" id="A0A1Q8Q2X2"/>
<evidence type="ECO:0000313" key="4">
    <source>
        <dbReference type="Proteomes" id="UP000185568"/>
    </source>
</evidence>
<dbReference type="STRING" id="1714264.BTO30_13835"/>
<accession>A0A1Q8Q2X2</accession>
<dbReference type="RefSeq" id="WP_075399311.1">
    <property type="nucleotide sequence ID" value="NZ_MSDU01000037.1"/>
</dbReference>
<sequence>MANFNQSKIKKLLKEGRGQGAGKGYQPWVRISDYSSKGRASRILGIKTKRIHHLQSDNQLRFFLICEWNSNVLDLRESYPLLDVMEVIDNKEDLRFDKFKNKEGEQLVICTNFLLTVKEPDGEGKLIARTVKNTSELNKKITLEKLEIERRYWMQRGIEWKIVTEKQLPRQVCKNIEWVRETLLDDGVADKEPLSHVLLKYLLNNMETPLKELLELFDKSEVVADGTGLYLFRYLIAKKEIKVKMEEKINFSQKATDIIL</sequence>
<dbReference type="GO" id="GO:0003676">
    <property type="term" value="F:nucleic acid binding"/>
    <property type="evidence" value="ECO:0007669"/>
    <property type="project" value="InterPro"/>
</dbReference>